<evidence type="ECO:0000259" key="9">
    <source>
        <dbReference type="PROSITE" id="PS50893"/>
    </source>
</evidence>
<reference evidence="11 12" key="1">
    <citation type="submission" date="2015-01" db="EMBL/GenBank/DDBJ databases">
        <title>Jeotgalibacillus campisalis genome sequencing.</title>
        <authorList>
            <person name="Goh K.M."/>
            <person name="Chan K.-G."/>
            <person name="Yaakop A.S."/>
            <person name="Ee R."/>
            <person name="Gan H.M."/>
            <person name="Chan C.S."/>
        </authorList>
    </citation>
    <scope>NUCLEOTIDE SEQUENCE [LARGE SCALE GENOMIC DNA]</scope>
    <source>
        <strain evidence="11 12">SF-57</strain>
    </source>
</reference>
<dbReference type="PROSITE" id="PS00211">
    <property type="entry name" value="ABC_TRANSPORTER_1"/>
    <property type="match status" value="1"/>
</dbReference>
<dbReference type="PROSITE" id="PS50929">
    <property type="entry name" value="ABC_TM1F"/>
    <property type="match status" value="1"/>
</dbReference>
<evidence type="ECO:0000256" key="8">
    <source>
        <dbReference type="SAM" id="Phobius"/>
    </source>
</evidence>
<dbReference type="Gene3D" id="3.40.50.300">
    <property type="entry name" value="P-loop containing nucleotide triphosphate hydrolases"/>
    <property type="match status" value="1"/>
</dbReference>
<feature type="transmembrane region" description="Helical" evidence="8">
    <location>
        <begin position="12"/>
        <end position="36"/>
    </location>
</feature>
<organism evidence="11 12">
    <name type="scientific">Jeotgalibacillus campisalis</name>
    <dbReference type="NCBI Taxonomy" id="220754"/>
    <lineage>
        <taxon>Bacteria</taxon>
        <taxon>Bacillati</taxon>
        <taxon>Bacillota</taxon>
        <taxon>Bacilli</taxon>
        <taxon>Bacillales</taxon>
        <taxon>Caryophanaceae</taxon>
        <taxon>Jeotgalibacillus</taxon>
    </lineage>
</organism>
<feature type="transmembrane region" description="Helical" evidence="8">
    <location>
        <begin position="136"/>
        <end position="153"/>
    </location>
</feature>
<feature type="transmembrane region" description="Helical" evidence="8">
    <location>
        <begin position="48"/>
        <end position="67"/>
    </location>
</feature>
<evidence type="ECO:0000259" key="10">
    <source>
        <dbReference type="PROSITE" id="PS50929"/>
    </source>
</evidence>
<comment type="subcellular location">
    <subcellularLocation>
        <location evidence="1">Cell membrane</location>
        <topology evidence="1">Multi-pass membrane protein</topology>
    </subcellularLocation>
</comment>
<dbReference type="SUPFAM" id="SSF90123">
    <property type="entry name" value="ABC transporter transmembrane region"/>
    <property type="match status" value="1"/>
</dbReference>
<dbReference type="SMART" id="SM00382">
    <property type="entry name" value="AAA"/>
    <property type="match status" value="1"/>
</dbReference>
<comment type="similarity">
    <text evidence="2">Belongs to the ABC transporter superfamily.</text>
</comment>
<keyword evidence="3 8" id="KW-0812">Transmembrane</keyword>
<evidence type="ECO:0000256" key="2">
    <source>
        <dbReference type="ARBA" id="ARBA00005417"/>
    </source>
</evidence>
<feature type="transmembrane region" description="Helical" evidence="8">
    <location>
        <begin position="159"/>
        <end position="176"/>
    </location>
</feature>
<sequence>MEFVKPYKWQIIWTLLIGIVKFAIPLLIPVLIQYVIDDIIGGDGSSAAKVSELFWIIGIAVVLFVVVRPPVEYYRQYFAQWTSNKILFDIRDGLFSHMQKLSFKYYSNTRAGEVISRVINDVEQTKNFVMTGLMNLWLDVATILIAIGIMLTYDVKLTLVAILVFPLYAFSVQYFFGRLRMLTRNRSQALAEVQGYLHERVQGMSVIKSFAIEDHEQNQFDGKNSNFLSKAIDQTKWNAKAFAVVNTITDIAPLIVIGYAGYRVIEGNLTLGVMVAFIAYVERLYNPLRRLVNSSTTLTQSIASMDRVFELIDEKYDVDDKPNAKEVENVRGDIVFDHVSFAYDKDESEVLKDVHMHVKQGETIAFVGMSGGGKSTIVSLIPRFYDVTKGRILLDGTDIRDFRVRSLRNQIGMVLQDNILFSESVMMNIKMGDPEASDEAAIQAAKAANAHEFIMDLPEGYNTKVGERGVKLSGGQKQRVAIARVFLKNPPILIMDEATSALDLESEHLIQESIEMLAKDRTTFIVAHRLSTVTHADRIVVIDHGIIAESGTHHQLMKEKGLYYNLFQVQQLDD</sequence>
<dbReference type="PROSITE" id="PS50893">
    <property type="entry name" value="ABC_TRANSPORTER_2"/>
    <property type="match status" value="1"/>
</dbReference>
<accession>A0A0C2VT39</accession>
<gene>
    <name evidence="11" type="ORF">KR50_24950</name>
</gene>
<dbReference type="Gene3D" id="1.20.1560.10">
    <property type="entry name" value="ABC transporter type 1, transmembrane domain"/>
    <property type="match status" value="2"/>
</dbReference>
<feature type="domain" description="ABC transporter" evidence="9">
    <location>
        <begin position="334"/>
        <end position="569"/>
    </location>
</feature>
<dbReference type="Pfam" id="PF00005">
    <property type="entry name" value="ABC_tran"/>
    <property type="match status" value="1"/>
</dbReference>
<dbReference type="Pfam" id="PF00664">
    <property type="entry name" value="ABC_membrane"/>
    <property type="match status" value="1"/>
</dbReference>
<dbReference type="GO" id="GO:0015421">
    <property type="term" value="F:ABC-type oligopeptide transporter activity"/>
    <property type="evidence" value="ECO:0007669"/>
    <property type="project" value="TreeGrafter"/>
</dbReference>
<name>A0A0C2VT39_9BACL</name>
<dbReference type="InterPro" id="IPR011527">
    <property type="entry name" value="ABC1_TM_dom"/>
</dbReference>
<keyword evidence="4" id="KW-0547">Nucleotide-binding</keyword>
<dbReference type="PANTHER" id="PTHR43394:SF1">
    <property type="entry name" value="ATP-BINDING CASSETTE SUB-FAMILY B MEMBER 10, MITOCHONDRIAL"/>
    <property type="match status" value="1"/>
</dbReference>
<keyword evidence="7 8" id="KW-0472">Membrane</keyword>
<protein>
    <submittedName>
        <fullName evidence="11">Multidrug ABC transporter ATP-binding protein</fullName>
    </submittedName>
</protein>
<dbReference type="InterPro" id="IPR036640">
    <property type="entry name" value="ABC1_TM_sf"/>
</dbReference>
<dbReference type="InterPro" id="IPR027417">
    <property type="entry name" value="P-loop_NTPase"/>
</dbReference>
<keyword evidence="6 8" id="KW-1133">Transmembrane helix</keyword>
<comment type="caution">
    <text evidence="11">The sequence shown here is derived from an EMBL/GenBank/DDBJ whole genome shotgun (WGS) entry which is preliminary data.</text>
</comment>
<dbReference type="InterPro" id="IPR003593">
    <property type="entry name" value="AAA+_ATPase"/>
</dbReference>
<dbReference type="CDD" id="cd18554">
    <property type="entry name" value="ABC_6TM_Sav1866_like"/>
    <property type="match status" value="1"/>
</dbReference>
<evidence type="ECO:0000256" key="5">
    <source>
        <dbReference type="ARBA" id="ARBA00022840"/>
    </source>
</evidence>
<feature type="transmembrane region" description="Helical" evidence="8">
    <location>
        <begin position="241"/>
        <end position="262"/>
    </location>
</feature>
<dbReference type="FunFam" id="3.40.50.300:FF:000218">
    <property type="entry name" value="Multidrug ABC transporter ATP-binding protein"/>
    <property type="match status" value="1"/>
</dbReference>
<dbReference type="PANTHER" id="PTHR43394">
    <property type="entry name" value="ATP-DEPENDENT PERMEASE MDL1, MITOCHONDRIAL"/>
    <property type="match status" value="1"/>
</dbReference>
<evidence type="ECO:0000313" key="11">
    <source>
        <dbReference type="EMBL" id="KIL47173.1"/>
    </source>
</evidence>
<evidence type="ECO:0000256" key="4">
    <source>
        <dbReference type="ARBA" id="ARBA00022741"/>
    </source>
</evidence>
<dbReference type="SUPFAM" id="SSF52540">
    <property type="entry name" value="P-loop containing nucleoside triphosphate hydrolases"/>
    <property type="match status" value="1"/>
</dbReference>
<dbReference type="GO" id="GO:0016887">
    <property type="term" value="F:ATP hydrolysis activity"/>
    <property type="evidence" value="ECO:0007669"/>
    <property type="project" value="InterPro"/>
</dbReference>
<proteinExistence type="inferred from homology"/>
<dbReference type="Proteomes" id="UP000031972">
    <property type="component" value="Unassembled WGS sequence"/>
</dbReference>
<feature type="domain" description="ABC transmembrane type-1" evidence="10">
    <location>
        <begin position="12"/>
        <end position="300"/>
    </location>
</feature>
<evidence type="ECO:0000256" key="6">
    <source>
        <dbReference type="ARBA" id="ARBA00022989"/>
    </source>
</evidence>
<evidence type="ECO:0000256" key="3">
    <source>
        <dbReference type="ARBA" id="ARBA00022692"/>
    </source>
</evidence>
<evidence type="ECO:0000256" key="7">
    <source>
        <dbReference type="ARBA" id="ARBA00023136"/>
    </source>
</evidence>
<dbReference type="GO" id="GO:0005524">
    <property type="term" value="F:ATP binding"/>
    <property type="evidence" value="ECO:0007669"/>
    <property type="project" value="UniProtKB-KW"/>
</dbReference>
<keyword evidence="5 11" id="KW-0067">ATP-binding</keyword>
<dbReference type="InterPro" id="IPR003439">
    <property type="entry name" value="ABC_transporter-like_ATP-bd"/>
</dbReference>
<dbReference type="EMBL" id="JXRR01000015">
    <property type="protein sequence ID" value="KIL47173.1"/>
    <property type="molecule type" value="Genomic_DNA"/>
</dbReference>
<keyword evidence="12" id="KW-1185">Reference proteome</keyword>
<dbReference type="InterPro" id="IPR017871">
    <property type="entry name" value="ABC_transporter-like_CS"/>
</dbReference>
<evidence type="ECO:0000313" key="12">
    <source>
        <dbReference type="Proteomes" id="UP000031972"/>
    </source>
</evidence>
<dbReference type="AlphaFoldDB" id="A0A0C2VT39"/>
<dbReference type="PATRIC" id="fig|220754.4.peg.2512"/>
<dbReference type="GO" id="GO:0005886">
    <property type="term" value="C:plasma membrane"/>
    <property type="evidence" value="ECO:0007669"/>
    <property type="project" value="UniProtKB-SubCell"/>
</dbReference>
<evidence type="ECO:0000256" key="1">
    <source>
        <dbReference type="ARBA" id="ARBA00004651"/>
    </source>
</evidence>
<dbReference type="InterPro" id="IPR039421">
    <property type="entry name" value="Type_1_exporter"/>
</dbReference>